<keyword evidence="3" id="KW-1185">Reference proteome</keyword>
<keyword evidence="1" id="KW-0472">Membrane</keyword>
<gene>
    <name evidence="2" type="ORF">SAMN06295905_0141</name>
</gene>
<dbReference type="AlphaFoldDB" id="A0A1Y6E895"/>
<evidence type="ECO:0000256" key="1">
    <source>
        <dbReference type="SAM" id="Phobius"/>
    </source>
</evidence>
<evidence type="ECO:0000313" key="3">
    <source>
        <dbReference type="Proteomes" id="UP000194474"/>
    </source>
</evidence>
<keyword evidence="1" id="KW-0812">Transmembrane</keyword>
<dbReference type="EMBL" id="FXWK01000001">
    <property type="protein sequence ID" value="SMQ58836.1"/>
    <property type="molecule type" value="Genomic_DNA"/>
</dbReference>
<sequence length="53" mass="5604">MTHLSSDRYDIEAIKRSARLGGHVHRARAMVIAAVLSAFGLVAVAATVLTSVL</sequence>
<proteinExistence type="predicted"/>
<evidence type="ECO:0000313" key="2">
    <source>
        <dbReference type="EMBL" id="SMQ58836.1"/>
    </source>
</evidence>
<keyword evidence="1" id="KW-1133">Transmembrane helix</keyword>
<dbReference type="RefSeq" id="WP_170926301.1">
    <property type="nucleotide sequence ID" value="NZ_FXWK01000001.1"/>
</dbReference>
<accession>A0A1Y6E895</accession>
<dbReference type="Proteomes" id="UP000194474">
    <property type="component" value="Unassembled WGS sequence"/>
</dbReference>
<protein>
    <submittedName>
        <fullName evidence="2">Uncharacterized protein</fullName>
    </submittedName>
</protein>
<reference evidence="3" key="1">
    <citation type="submission" date="2017-04" db="EMBL/GenBank/DDBJ databases">
        <authorList>
            <person name="Varghese N."/>
            <person name="Submissions S."/>
        </authorList>
    </citation>
    <scope>NUCLEOTIDE SEQUENCE [LARGE SCALE GENOMIC DNA]</scope>
</reference>
<organism evidence="2 3">
    <name type="scientific">Devosia lucknowensis</name>
    <dbReference type="NCBI Taxonomy" id="1096929"/>
    <lineage>
        <taxon>Bacteria</taxon>
        <taxon>Pseudomonadati</taxon>
        <taxon>Pseudomonadota</taxon>
        <taxon>Alphaproteobacteria</taxon>
        <taxon>Hyphomicrobiales</taxon>
        <taxon>Devosiaceae</taxon>
        <taxon>Devosia</taxon>
    </lineage>
</organism>
<feature type="transmembrane region" description="Helical" evidence="1">
    <location>
        <begin position="29"/>
        <end position="52"/>
    </location>
</feature>
<name>A0A1Y6E895_9HYPH</name>